<evidence type="ECO:0000256" key="4">
    <source>
        <dbReference type="ARBA" id="ARBA00022692"/>
    </source>
</evidence>
<dbReference type="InterPro" id="IPR011701">
    <property type="entry name" value="MFS"/>
</dbReference>
<dbReference type="InterPro" id="IPR036259">
    <property type="entry name" value="MFS_trans_sf"/>
</dbReference>
<feature type="transmembrane region" description="Helical" evidence="7">
    <location>
        <begin position="150"/>
        <end position="171"/>
    </location>
</feature>
<dbReference type="PANTHER" id="PTHR23517">
    <property type="entry name" value="RESISTANCE PROTEIN MDTM, PUTATIVE-RELATED-RELATED"/>
    <property type="match status" value="1"/>
</dbReference>
<evidence type="ECO:0000313" key="9">
    <source>
        <dbReference type="Proteomes" id="UP000181951"/>
    </source>
</evidence>
<dbReference type="SUPFAM" id="SSF103473">
    <property type="entry name" value="MFS general substrate transporter"/>
    <property type="match status" value="2"/>
</dbReference>
<reference evidence="8 9" key="1">
    <citation type="submission" date="2016-10" db="EMBL/GenBank/DDBJ databases">
        <authorList>
            <person name="de Groot N.N."/>
        </authorList>
    </citation>
    <scope>NUCLEOTIDE SEQUENCE [LARGE SCALE GENOMIC DNA]</scope>
    <source>
        <strain evidence="8 9">CGMCC 4.2026</strain>
    </source>
</reference>
<evidence type="ECO:0000256" key="3">
    <source>
        <dbReference type="ARBA" id="ARBA00022475"/>
    </source>
</evidence>
<keyword evidence="9" id="KW-1185">Reference proteome</keyword>
<comment type="subcellular location">
    <subcellularLocation>
        <location evidence="1">Cell membrane</location>
        <topology evidence="1">Multi-pass membrane protein</topology>
    </subcellularLocation>
</comment>
<dbReference type="OrthoDB" id="6803299at2"/>
<evidence type="ECO:0000313" key="8">
    <source>
        <dbReference type="EMBL" id="SEO81109.1"/>
    </source>
</evidence>
<dbReference type="InterPro" id="IPR050171">
    <property type="entry name" value="MFS_Transporters"/>
</dbReference>
<dbReference type="Proteomes" id="UP000181951">
    <property type="component" value="Unassembled WGS sequence"/>
</dbReference>
<protein>
    <submittedName>
        <fullName evidence="8">Major Facilitator Superfamily protein</fullName>
    </submittedName>
</protein>
<keyword evidence="4 7" id="KW-0812">Transmembrane</keyword>
<organism evidence="8 9">
    <name type="scientific">Actinacidiphila rubida</name>
    <dbReference type="NCBI Taxonomy" id="310780"/>
    <lineage>
        <taxon>Bacteria</taxon>
        <taxon>Bacillati</taxon>
        <taxon>Actinomycetota</taxon>
        <taxon>Actinomycetes</taxon>
        <taxon>Kitasatosporales</taxon>
        <taxon>Streptomycetaceae</taxon>
        <taxon>Actinacidiphila</taxon>
    </lineage>
</organism>
<feature type="transmembrane region" description="Helical" evidence="7">
    <location>
        <begin position="244"/>
        <end position="269"/>
    </location>
</feature>
<feature type="transmembrane region" description="Helical" evidence="7">
    <location>
        <begin position="27"/>
        <end position="49"/>
    </location>
</feature>
<evidence type="ECO:0000256" key="6">
    <source>
        <dbReference type="ARBA" id="ARBA00023136"/>
    </source>
</evidence>
<feature type="transmembrane region" description="Helical" evidence="7">
    <location>
        <begin position="317"/>
        <end position="347"/>
    </location>
</feature>
<dbReference type="RefSeq" id="WP_079138979.1">
    <property type="nucleotide sequence ID" value="NZ_FODD01000045.1"/>
</dbReference>
<accession>A0A1H8SQ86</accession>
<dbReference type="STRING" id="310780.SAMN05216267_10455"/>
<keyword evidence="3" id="KW-1003">Cell membrane</keyword>
<feature type="transmembrane region" description="Helical" evidence="7">
    <location>
        <begin position="61"/>
        <end position="82"/>
    </location>
</feature>
<dbReference type="EMBL" id="FODD01000045">
    <property type="protein sequence ID" value="SEO81109.1"/>
    <property type="molecule type" value="Genomic_DNA"/>
</dbReference>
<feature type="transmembrane region" description="Helical" evidence="7">
    <location>
        <begin position="406"/>
        <end position="427"/>
    </location>
</feature>
<proteinExistence type="predicted"/>
<dbReference type="GO" id="GO:0005886">
    <property type="term" value="C:plasma membrane"/>
    <property type="evidence" value="ECO:0007669"/>
    <property type="project" value="UniProtKB-SubCell"/>
</dbReference>
<dbReference type="AlphaFoldDB" id="A0A1H8SQ86"/>
<name>A0A1H8SQ86_9ACTN</name>
<dbReference type="Pfam" id="PF07690">
    <property type="entry name" value="MFS_1"/>
    <property type="match status" value="1"/>
</dbReference>
<dbReference type="Gene3D" id="1.20.1250.20">
    <property type="entry name" value="MFS general substrate transporter like domains"/>
    <property type="match status" value="1"/>
</dbReference>
<gene>
    <name evidence="8" type="ORF">SAMN05216267_10455</name>
</gene>
<feature type="transmembrane region" description="Helical" evidence="7">
    <location>
        <begin position="177"/>
        <end position="197"/>
    </location>
</feature>
<evidence type="ECO:0000256" key="1">
    <source>
        <dbReference type="ARBA" id="ARBA00004651"/>
    </source>
</evidence>
<feature type="transmembrane region" description="Helical" evidence="7">
    <location>
        <begin position="102"/>
        <end position="124"/>
    </location>
</feature>
<keyword evidence="6 7" id="KW-0472">Membrane</keyword>
<feature type="transmembrane region" description="Helical" evidence="7">
    <location>
        <begin position="275"/>
        <end position="296"/>
    </location>
</feature>
<evidence type="ECO:0000256" key="7">
    <source>
        <dbReference type="SAM" id="Phobius"/>
    </source>
</evidence>
<evidence type="ECO:0000256" key="2">
    <source>
        <dbReference type="ARBA" id="ARBA00022448"/>
    </source>
</evidence>
<keyword evidence="5 7" id="KW-1133">Transmembrane helix</keyword>
<dbReference type="GO" id="GO:0022857">
    <property type="term" value="F:transmembrane transporter activity"/>
    <property type="evidence" value="ECO:0007669"/>
    <property type="project" value="InterPro"/>
</dbReference>
<sequence length="431" mass="43952">MTSTAVPTAPPTAPRRLLHPDPVVRRLSWMVLVNTVGNGLFMAVSVLYFTRVTGLGVGRVGIGLTAAGLCGVVASIPAGRAADRWGSRRMLTVLCVVEAAGMASYVLVRGFAVFMVVVCLETAVDRASSTVRNTLYADALPKATRVQGRAYLRAVTNVGIGAGAAVAALALQADSRPAYDAVILVNAVTFAAVAAMLTRIPVTARGADVASAVRARESAGEGDAQDTAGAPPATRRGALRDAPYLAVTLLNALLTLQFAVLNVGIPLWVVRETDAPRVVVSAALILNTVLVVAFQVRATRATRDLRSAARACRASGLLLAGSCLVIAVTHGLPGGAAAAVLLAAVVLETAGEVLSQAGGWLLGYDLADPAATGAYQGVFNAGASAGMMAGPAVVTATAVDHGPLGWAVPAALFALSGAAMVPAVRWAEHRR</sequence>
<evidence type="ECO:0000256" key="5">
    <source>
        <dbReference type="ARBA" id="ARBA00022989"/>
    </source>
</evidence>
<keyword evidence="2" id="KW-0813">Transport</keyword>
<dbReference type="PANTHER" id="PTHR23517:SF2">
    <property type="entry name" value="MULTIDRUG RESISTANCE PROTEIN MDTH"/>
    <property type="match status" value="1"/>
</dbReference>